<dbReference type="AlphaFoldDB" id="A0A5M8QZ09"/>
<reference evidence="1 2" key="1">
    <citation type="submission" date="2019-05" db="EMBL/GenBank/DDBJ databases">
        <authorList>
            <person name="Qu J.-H."/>
        </authorList>
    </citation>
    <scope>NUCLEOTIDE SEQUENCE [LARGE SCALE GENOMIC DNA]</scope>
    <source>
        <strain evidence="1 2">NS28</strain>
    </source>
</reference>
<organism evidence="1 2">
    <name type="scientific">Dyadobacter flavalbus</name>
    <dbReference type="NCBI Taxonomy" id="2579942"/>
    <lineage>
        <taxon>Bacteria</taxon>
        <taxon>Pseudomonadati</taxon>
        <taxon>Bacteroidota</taxon>
        <taxon>Cytophagia</taxon>
        <taxon>Cytophagales</taxon>
        <taxon>Spirosomataceae</taxon>
        <taxon>Dyadobacter</taxon>
    </lineage>
</organism>
<name>A0A5M8QZ09_9BACT</name>
<gene>
    <name evidence="1" type="ORF">FEM33_01660</name>
</gene>
<proteinExistence type="predicted"/>
<dbReference type="RefSeq" id="WP_139010387.1">
    <property type="nucleotide sequence ID" value="NZ_VBSN01000013.1"/>
</dbReference>
<sequence length="106" mass="11967">MVAGLYPYDLKKSDPDGGFVNSRGNVFAGSESWKTLCKCRDEQSGEREVQGADGVYYTYSAIVYAPKSCPDLKKGDRVQVVSEGKVRVEETVKNFSRDFFHCRIWL</sequence>
<evidence type="ECO:0000313" key="2">
    <source>
        <dbReference type="Proteomes" id="UP000323994"/>
    </source>
</evidence>
<dbReference type="Proteomes" id="UP000323994">
    <property type="component" value="Unassembled WGS sequence"/>
</dbReference>
<accession>A0A5M8QZ09</accession>
<protein>
    <submittedName>
        <fullName evidence="1">Uncharacterized protein</fullName>
    </submittedName>
</protein>
<keyword evidence="2" id="KW-1185">Reference proteome</keyword>
<evidence type="ECO:0000313" key="1">
    <source>
        <dbReference type="EMBL" id="KAA6441467.1"/>
    </source>
</evidence>
<dbReference type="OrthoDB" id="1093417at2"/>
<comment type="caution">
    <text evidence="1">The sequence shown here is derived from an EMBL/GenBank/DDBJ whole genome shotgun (WGS) entry which is preliminary data.</text>
</comment>
<dbReference type="EMBL" id="VBSN01000013">
    <property type="protein sequence ID" value="KAA6441467.1"/>
    <property type="molecule type" value="Genomic_DNA"/>
</dbReference>